<dbReference type="OrthoDB" id="4509614at2"/>
<dbReference type="GO" id="GO:0003677">
    <property type="term" value="F:DNA binding"/>
    <property type="evidence" value="ECO:0007669"/>
    <property type="project" value="InterPro"/>
</dbReference>
<dbReference type="InterPro" id="IPR000212">
    <property type="entry name" value="DNA_helicase_UvrD/REP"/>
</dbReference>
<dbReference type="GO" id="GO:0005524">
    <property type="term" value="F:ATP binding"/>
    <property type="evidence" value="ECO:0007669"/>
    <property type="project" value="InterPro"/>
</dbReference>
<dbReference type="Pfam" id="PF13245">
    <property type="entry name" value="AAA_19"/>
    <property type="match status" value="1"/>
</dbReference>
<protein>
    <submittedName>
        <fullName evidence="3">AAA domain-containing protein</fullName>
    </submittedName>
</protein>
<proteinExistence type="predicted"/>
<dbReference type="GO" id="GO:0005829">
    <property type="term" value="C:cytosol"/>
    <property type="evidence" value="ECO:0007669"/>
    <property type="project" value="TreeGrafter"/>
</dbReference>
<dbReference type="PANTHER" id="PTHR11070:SF2">
    <property type="entry name" value="ATP-DEPENDENT DNA HELICASE SRS2"/>
    <property type="match status" value="1"/>
</dbReference>
<dbReference type="GO" id="GO:0000725">
    <property type="term" value="P:recombinational repair"/>
    <property type="evidence" value="ECO:0007669"/>
    <property type="project" value="TreeGrafter"/>
</dbReference>
<dbReference type="Proteomes" id="UP000295444">
    <property type="component" value="Unassembled WGS sequence"/>
</dbReference>
<organism evidence="3 4">
    <name type="scientific">Labedaea rhizosphaerae</name>
    <dbReference type="NCBI Taxonomy" id="598644"/>
    <lineage>
        <taxon>Bacteria</taxon>
        <taxon>Bacillati</taxon>
        <taxon>Actinomycetota</taxon>
        <taxon>Actinomycetes</taxon>
        <taxon>Pseudonocardiales</taxon>
        <taxon>Pseudonocardiaceae</taxon>
        <taxon>Labedaea</taxon>
    </lineage>
</organism>
<gene>
    <name evidence="3" type="ORF">EV186_1124</name>
</gene>
<evidence type="ECO:0000313" key="4">
    <source>
        <dbReference type="Proteomes" id="UP000295444"/>
    </source>
</evidence>
<dbReference type="Pfam" id="PF13538">
    <property type="entry name" value="UvrD_C_2"/>
    <property type="match status" value="1"/>
</dbReference>
<dbReference type="InterPro" id="IPR011528">
    <property type="entry name" value="NERD"/>
</dbReference>
<feature type="domain" description="UvrD-like helicase C-terminal" evidence="2">
    <location>
        <begin position="507"/>
        <end position="549"/>
    </location>
</feature>
<evidence type="ECO:0000259" key="1">
    <source>
        <dbReference type="Pfam" id="PF08378"/>
    </source>
</evidence>
<dbReference type="InterPro" id="IPR027785">
    <property type="entry name" value="UvrD-like_helicase_C"/>
</dbReference>
<evidence type="ECO:0000259" key="2">
    <source>
        <dbReference type="Pfam" id="PF13538"/>
    </source>
</evidence>
<keyword evidence="4" id="KW-1185">Reference proteome</keyword>
<accession>A0A4R6RSA1</accession>
<dbReference type="GO" id="GO:0043138">
    <property type="term" value="F:3'-5' DNA helicase activity"/>
    <property type="evidence" value="ECO:0007669"/>
    <property type="project" value="TreeGrafter"/>
</dbReference>
<evidence type="ECO:0000313" key="3">
    <source>
        <dbReference type="EMBL" id="TDP89604.1"/>
    </source>
</evidence>
<dbReference type="RefSeq" id="WP_133854309.1">
    <property type="nucleotide sequence ID" value="NZ_SNXZ01000012.1"/>
</dbReference>
<dbReference type="AlphaFoldDB" id="A0A4R6RSA1"/>
<feature type="domain" description="NERD" evidence="1">
    <location>
        <begin position="13"/>
        <end position="117"/>
    </location>
</feature>
<dbReference type="SUPFAM" id="SSF52540">
    <property type="entry name" value="P-loop containing nucleoside triphosphate hydrolases"/>
    <property type="match status" value="1"/>
</dbReference>
<dbReference type="Gene3D" id="3.40.50.300">
    <property type="entry name" value="P-loop containing nucleotide triphosphate hydrolases"/>
    <property type="match status" value="2"/>
</dbReference>
<reference evidence="3 4" key="1">
    <citation type="submission" date="2019-03" db="EMBL/GenBank/DDBJ databases">
        <title>Genomic Encyclopedia of Type Strains, Phase IV (KMG-IV): sequencing the most valuable type-strain genomes for metagenomic binning, comparative biology and taxonomic classification.</title>
        <authorList>
            <person name="Goeker M."/>
        </authorList>
    </citation>
    <scope>NUCLEOTIDE SEQUENCE [LARGE SCALE GENOMIC DNA]</scope>
    <source>
        <strain evidence="3 4">DSM 45361</strain>
    </source>
</reference>
<dbReference type="EMBL" id="SNXZ01000012">
    <property type="protein sequence ID" value="TDP89604.1"/>
    <property type="molecule type" value="Genomic_DNA"/>
</dbReference>
<sequence>MIPAYFPESSPPGEKALYSALAGCEGTDGWTVLHSVGIADHIKNPQGEADFVVVVPEQGVLVIEVKSHLTVEYRDGVWHLGRDKPTMRGPFRQASDAKFSLRNFLQRKQIDVSSLPVVSAAWFTAVRARASLGSSPEWHVWEVLDSQDLRTGVKAAVLRTLAAGRAHLEATVSGFVSGGGRPDAATAQRICAALRPTFEFGVVAGDLRRAREDQLVHFIAEQFDALDAMADNRAVLFTGPAGSGKTLLAMEAARREIEMGYSGRLICFNRFLGQRLAADMPGNERLVVGTLHQQMLRVAGISAPAGVDTDFWTEELPSLAVEAIAEAGDQAAADFLVVDEIQDVACEGYLDVLDLMLKGGLERGRLLLFGDFERQAIYEGADGRQLLRDRVPRLTSSRLGYNCRNLPRIGYIVNRFSGLKPGYERFRRADDGTNPEWRTYRAGADQTPKLLDAIHTLRDENYELHEIVVLSPLAEGSVAASTTDGWLRQVLRPADGRPRKRGELQFSTIQAFKGLEAPAVVVTDLDRTVVPNFDSVMYVGLTRATDRLWGVIEEGTLRAGLEGTL</sequence>
<dbReference type="PANTHER" id="PTHR11070">
    <property type="entry name" value="UVRD / RECB / PCRA DNA HELICASE FAMILY MEMBER"/>
    <property type="match status" value="1"/>
</dbReference>
<name>A0A4R6RSA1_LABRH</name>
<dbReference type="Pfam" id="PF08378">
    <property type="entry name" value="NERD"/>
    <property type="match status" value="1"/>
</dbReference>
<dbReference type="InterPro" id="IPR027417">
    <property type="entry name" value="P-loop_NTPase"/>
</dbReference>
<comment type="caution">
    <text evidence="3">The sequence shown here is derived from an EMBL/GenBank/DDBJ whole genome shotgun (WGS) entry which is preliminary data.</text>
</comment>